<accession>A0A6J7E9U6</accession>
<reference evidence="2" key="1">
    <citation type="submission" date="2020-05" db="EMBL/GenBank/DDBJ databases">
        <authorList>
            <person name="Chiriac C."/>
            <person name="Salcher M."/>
            <person name="Ghai R."/>
            <person name="Kavagutti S V."/>
        </authorList>
    </citation>
    <scope>NUCLEOTIDE SEQUENCE</scope>
</reference>
<dbReference type="AlphaFoldDB" id="A0A6J7E9U6"/>
<protein>
    <submittedName>
        <fullName evidence="2">Unannotated protein</fullName>
    </submittedName>
</protein>
<evidence type="ECO:0000313" key="1">
    <source>
        <dbReference type="EMBL" id="CAB4719857.1"/>
    </source>
</evidence>
<name>A0A6J7E9U6_9ZZZZ</name>
<gene>
    <name evidence="1" type="ORF">UFOPK2602_01656</name>
    <name evidence="2" type="ORF">UFOPK3417_01269</name>
</gene>
<sequence>MVYAFALLRPMDMTLPIWPCARRFIQTMNPMNKMIGSSKGIRLVNQFDSGVVGLKSTPFSSISLRSSSFGKPTGAVVLNLSPLVN</sequence>
<evidence type="ECO:0000313" key="2">
    <source>
        <dbReference type="EMBL" id="CAB4879927.1"/>
    </source>
</evidence>
<proteinExistence type="predicted"/>
<dbReference type="EMBL" id="CAFBLR010000126">
    <property type="protein sequence ID" value="CAB4879927.1"/>
    <property type="molecule type" value="Genomic_DNA"/>
</dbReference>
<organism evidence="2">
    <name type="scientific">freshwater metagenome</name>
    <dbReference type="NCBI Taxonomy" id="449393"/>
    <lineage>
        <taxon>unclassified sequences</taxon>
        <taxon>metagenomes</taxon>
        <taxon>ecological metagenomes</taxon>
    </lineage>
</organism>
<dbReference type="EMBL" id="CAEZXX010000127">
    <property type="protein sequence ID" value="CAB4719857.1"/>
    <property type="molecule type" value="Genomic_DNA"/>
</dbReference>